<dbReference type="PROSITE" id="PS51032">
    <property type="entry name" value="AP2_ERF"/>
    <property type="match status" value="1"/>
</dbReference>
<protein>
    <submittedName>
        <fullName evidence="11">Ethylene-responsive transcription factor</fullName>
    </submittedName>
</protein>
<evidence type="ECO:0000256" key="8">
    <source>
        <dbReference type="ARBA" id="ARBA00024343"/>
    </source>
</evidence>
<reference evidence="11 12" key="1">
    <citation type="submission" date="2023-10" db="EMBL/GenBank/DDBJ databases">
        <title>Chromosome-scale genome assembly provides insights into flower coloration mechanisms of Canna indica.</title>
        <authorList>
            <person name="Li C."/>
        </authorList>
    </citation>
    <scope>NUCLEOTIDE SEQUENCE [LARGE SCALE GENOMIC DNA]</scope>
    <source>
        <tissue evidence="11">Flower</tissue>
    </source>
</reference>
<dbReference type="PRINTS" id="PR00367">
    <property type="entry name" value="ETHRSPELEMNT"/>
</dbReference>
<accession>A0AAQ3KIZ5</accession>
<dbReference type="Proteomes" id="UP001327560">
    <property type="component" value="Chromosome 5"/>
</dbReference>
<evidence type="ECO:0000256" key="5">
    <source>
        <dbReference type="ARBA" id="ARBA00023159"/>
    </source>
</evidence>
<evidence type="ECO:0000256" key="3">
    <source>
        <dbReference type="ARBA" id="ARBA00023015"/>
    </source>
</evidence>
<evidence type="ECO:0000256" key="1">
    <source>
        <dbReference type="ARBA" id="ARBA00004123"/>
    </source>
</evidence>
<keyword evidence="5" id="KW-0010">Activator</keyword>
<evidence type="ECO:0000256" key="6">
    <source>
        <dbReference type="ARBA" id="ARBA00023163"/>
    </source>
</evidence>
<comment type="similarity">
    <text evidence="8">Belongs to the AP2/ERF transcription factor family. ERF subfamily.</text>
</comment>
<comment type="subcellular location">
    <subcellularLocation>
        <location evidence="1">Nucleus</location>
    </subcellularLocation>
</comment>
<feature type="region of interest" description="Disordered" evidence="9">
    <location>
        <begin position="1"/>
        <end position="74"/>
    </location>
</feature>
<dbReference type="CDD" id="cd00018">
    <property type="entry name" value="AP2"/>
    <property type="match status" value="1"/>
</dbReference>
<evidence type="ECO:0000259" key="10">
    <source>
        <dbReference type="PROSITE" id="PS51032"/>
    </source>
</evidence>
<sequence>MEETEKPGGNSGRRDKGKLQLSMLHGARSPSLVNREANSASLRPLKKIRSPDQHRSSSSSSCSPPSLKPPRPVFPFAFDGSQPVPNVPPFQQQTMISFAQNEPYPIGAFSPSPLFTAEGAAAAAAMTQQQQQQRNQEQLLKQWSEALNLSPRGHLGRWLPVPLYPGLFQPPMLLQPPVLAPAKLYRGVRQRHWGKWVAEIRLPKNRTRLWLGTFDTAEAAAMAYDREAFKLRGENARLNFPERFLPKGRGSGRSREGAPCSSSSSSAPANPQKDEPKQPPSASADTAATSPSEFDKPSGLDEPTAAIAAMAATAQPQEMMWADADEAWFSTWGPGSSVWDDIDGTSHLLFQFGRLTSIAATDMDCSNSTAAEPTATTTACSDTPKPASSSSSGPSHSPSLFM</sequence>
<dbReference type="EMBL" id="CP136894">
    <property type="protein sequence ID" value="WOL07202.1"/>
    <property type="molecule type" value="Genomic_DNA"/>
</dbReference>
<feature type="compositionally biased region" description="Low complexity" evidence="9">
    <location>
        <begin position="56"/>
        <end position="65"/>
    </location>
</feature>
<dbReference type="InterPro" id="IPR001471">
    <property type="entry name" value="AP2/ERF_dom"/>
</dbReference>
<gene>
    <name evidence="11" type="ORF">Cni_G15940</name>
</gene>
<dbReference type="Gene3D" id="3.30.730.10">
    <property type="entry name" value="AP2/ERF domain"/>
    <property type="match status" value="1"/>
</dbReference>
<evidence type="ECO:0000313" key="11">
    <source>
        <dbReference type="EMBL" id="WOL07202.1"/>
    </source>
</evidence>
<dbReference type="SMART" id="SM00380">
    <property type="entry name" value="AP2"/>
    <property type="match status" value="1"/>
</dbReference>
<evidence type="ECO:0000256" key="9">
    <source>
        <dbReference type="SAM" id="MobiDB-lite"/>
    </source>
</evidence>
<evidence type="ECO:0000256" key="4">
    <source>
        <dbReference type="ARBA" id="ARBA00023125"/>
    </source>
</evidence>
<dbReference type="Pfam" id="PF00847">
    <property type="entry name" value="AP2"/>
    <property type="match status" value="1"/>
</dbReference>
<dbReference type="InterPro" id="IPR036955">
    <property type="entry name" value="AP2/ERF_dom_sf"/>
</dbReference>
<feature type="domain" description="AP2/ERF" evidence="10">
    <location>
        <begin position="184"/>
        <end position="241"/>
    </location>
</feature>
<keyword evidence="2" id="KW-0936">Ethylene signaling pathway</keyword>
<evidence type="ECO:0000256" key="7">
    <source>
        <dbReference type="ARBA" id="ARBA00023242"/>
    </source>
</evidence>
<dbReference type="InterPro" id="IPR016177">
    <property type="entry name" value="DNA-bd_dom_sf"/>
</dbReference>
<feature type="compositionally biased region" description="Low complexity" evidence="9">
    <location>
        <begin position="280"/>
        <end position="292"/>
    </location>
</feature>
<keyword evidence="3" id="KW-0805">Transcription regulation</keyword>
<dbReference type="SUPFAM" id="SSF54171">
    <property type="entry name" value="DNA-binding domain"/>
    <property type="match status" value="1"/>
</dbReference>
<keyword evidence="12" id="KW-1185">Reference proteome</keyword>
<name>A0AAQ3KIZ5_9LILI</name>
<dbReference type="FunFam" id="3.30.730.10:FF:000001">
    <property type="entry name" value="Ethylene-responsive transcription factor 2"/>
    <property type="match status" value="1"/>
</dbReference>
<dbReference type="PANTHER" id="PTHR31657:SF19">
    <property type="entry name" value="ETHYLENE-RESPONSIVE TRANSCRIPTION FACTOR ERF053"/>
    <property type="match status" value="1"/>
</dbReference>
<dbReference type="PANTHER" id="PTHR31657">
    <property type="entry name" value="ETHYLENE-RESPONSIVE TRANSCRIPTION FACTOR ERF061"/>
    <property type="match status" value="1"/>
</dbReference>
<dbReference type="GO" id="GO:0003700">
    <property type="term" value="F:DNA-binding transcription factor activity"/>
    <property type="evidence" value="ECO:0007669"/>
    <property type="project" value="InterPro"/>
</dbReference>
<dbReference type="InterPro" id="IPR051758">
    <property type="entry name" value="ERF/AP2-like"/>
</dbReference>
<dbReference type="AlphaFoldDB" id="A0AAQ3KIZ5"/>
<keyword evidence="6" id="KW-0804">Transcription</keyword>
<evidence type="ECO:0000256" key="2">
    <source>
        <dbReference type="ARBA" id="ARBA00022745"/>
    </source>
</evidence>
<feature type="region of interest" description="Disordered" evidence="9">
    <location>
        <begin position="242"/>
        <end position="300"/>
    </location>
</feature>
<dbReference type="GO" id="GO:0000976">
    <property type="term" value="F:transcription cis-regulatory region binding"/>
    <property type="evidence" value="ECO:0007669"/>
    <property type="project" value="UniProtKB-ARBA"/>
</dbReference>
<evidence type="ECO:0000313" key="12">
    <source>
        <dbReference type="Proteomes" id="UP001327560"/>
    </source>
</evidence>
<organism evidence="11 12">
    <name type="scientific">Canna indica</name>
    <name type="common">Indian-shot</name>
    <dbReference type="NCBI Taxonomy" id="4628"/>
    <lineage>
        <taxon>Eukaryota</taxon>
        <taxon>Viridiplantae</taxon>
        <taxon>Streptophyta</taxon>
        <taxon>Embryophyta</taxon>
        <taxon>Tracheophyta</taxon>
        <taxon>Spermatophyta</taxon>
        <taxon>Magnoliopsida</taxon>
        <taxon>Liliopsida</taxon>
        <taxon>Zingiberales</taxon>
        <taxon>Cannaceae</taxon>
        <taxon>Canna</taxon>
    </lineage>
</organism>
<dbReference type="GO" id="GO:0005634">
    <property type="term" value="C:nucleus"/>
    <property type="evidence" value="ECO:0007669"/>
    <property type="project" value="UniProtKB-SubCell"/>
</dbReference>
<proteinExistence type="inferred from homology"/>
<feature type="region of interest" description="Disordered" evidence="9">
    <location>
        <begin position="367"/>
        <end position="402"/>
    </location>
</feature>
<dbReference type="GO" id="GO:0009873">
    <property type="term" value="P:ethylene-activated signaling pathway"/>
    <property type="evidence" value="ECO:0007669"/>
    <property type="project" value="UniProtKB-KW"/>
</dbReference>
<keyword evidence="4" id="KW-0238">DNA-binding</keyword>
<keyword evidence="7" id="KW-0539">Nucleus</keyword>
<feature type="compositionally biased region" description="Low complexity" evidence="9">
    <location>
        <begin position="369"/>
        <end position="402"/>
    </location>
</feature>
<feature type="compositionally biased region" description="Basic and acidic residues" evidence="9">
    <location>
        <begin position="1"/>
        <end position="18"/>
    </location>
</feature>